<dbReference type="GO" id="GO:0030163">
    <property type="term" value="P:protein catabolic process"/>
    <property type="evidence" value="ECO:0007669"/>
    <property type="project" value="UniProtKB-UniRule"/>
</dbReference>
<feature type="transmembrane region" description="Helical" evidence="15">
    <location>
        <begin position="7"/>
        <end position="27"/>
    </location>
</feature>
<dbReference type="InterPro" id="IPR005936">
    <property type="entry name" value="FtsH"/>
</dbReference>
<dbReference type="GO" id="GO:0008270">
    <property type="term" value="F:zinc ion binding"/>
    <property type="evidence" value="ECO:0007669"/>
    <property type="project" value="UniProtKB-UniRule"/>
</dbReference>
<keyword evidence="10 15" id="KW-0067">ATP-binding</keyword>
<gene>
    <name evidence="15" type="primary">ftsH</name>
    <name evidence="18" type="ORF">CAAU_2011</name>
</gene>
<dbReference type="eggNOG" id="COG0465">
    <property type="taxonomic scope" value="Bacteria"/>
</dbReference>
<dbReference type="OrthoDB" id="9809379at2"/>
<comment type="cofactor">
    <cofactor evidence="15">
        <name>Zn(2+)</name>
        <dbReference type="ChEBI" id="CHEBI:29105"/>
    </cofactor>
    <text evidence="15">Binds 1 zinc ion per subunit.</text>
</comment>
<dbReference type="SUPFAM" id="SSF140990">
    <property type="entry name" value="FtsH protease domain-like"/>
    <property type="match status" value="1"/>
</dbReference>
<keyword evidence="5 15" id="KW-0812">Transmembrane</keyword>
<dbReference type="STRING" id="857293.CAAU_2011"/>
<evidence type="ECO:0000256" key="14">
    <source>
        <dbReference type="ARBA" id="ARBA00061570"/>
    </source>
</evidence>
<evidence type="ECO:0000256" key="1">
    <source>
        <dbReference type="ARBA" id="ARBA00004370"/>
    </source>
</evidence>
<dbReference type="InterPro" id="IPR000642">
    <property type="entry name" value="Peptidase_M41"/>
</dbReference>
<evidence type="ECO:0000256" key="7">
    <source>
        <dbReference type="ARBA" id="ARBA00022741"/>
    </source>
</evidence>
<evidence type="ECO:0000256" key="11">
    <source>
        <dbReference type="ARBA" id="ARBA00022989"/>
    </source>
</evidence>
<evidence type="ECO:0000256" key="16">
    <source>
        <dbReference type="RuleBase" id="RU003651"/>
    </source>
</evidence>
<keyword evidence="11 15" id="KW-1133">Transmembrane helix</keyword>
<organism evidence="18 19">
    <name type="scientific">Caloramator australicus RC3</name>
    <dbReference type="NCBI Taxonomy" id="857293"/>
    <lineage>
        <taxon>Bacteria</taxon>
        <taxon>Bacillati</taxon>
        <taxon>Bacillota</taxon>
        <taxon>Clostridia</taxon>
        <taxon>Eubacteriales</taxon>
        <taxon>Clostridiaceae</taxon>
        <taxon>Caloramator</taxon>
    </lineage>
</organism>
<dbReference type="PROSITE" id="PS00674">
    <property type="entry name" value="AAA"/>
    <property type="match status" value="1"/>
</dbReference>
<name>I7K929_9CLOT</name>
<dbReference type="InterPro" id="IPR037219">
    <property type="entry name" value="Peptidase_M41-like"/>
</dbReference>
<evidence type="ECO:0000256" key="4">
    <source>
        <dbReference type="ARBA" id="ARBA00022670"/>
    </source>
</evidence>
<keyword evidence="3 15" id="KW-1003">Cell membrane</keyword>
<feature type="binding site" evidence="15">
    <location>
        <position position="489"/>
    </location>
    <ligand>
        <name>Zn(2+)</name>
        <dbReference type="ChEBI" id="CHEBI:29105"/>
        <note>catalytic</note>
    </ligand>
</feature>
<keyword evidence="7 15" id="KW-0547">Nucleotide-binding</keyword>
<comment type="function">
    <text evidence="15">Acts as a processive, ATP-dependent zinc metallopeptidase for both cytoplasmic and membrane proteins. Plays a role in the quality control of integral membrane proteins.</text>
</comment>
<dbReference type="RefSeq" id="WP_008909352.1">
    <property type="nucleotide sequence ID" value="NZ_CAKP01000105.1"/>
</dbReference>
<keyword evidence="6 15" id="KW-0479">Metal-binding</keyword>
<keyword evidence="9 15" id="KW-0862">Zinc</keyword>
<evidence type="ECO:0000256" key="3">
    <source>
        <dbReference type="ARBA" id="ARBA00022475"/>
    </source>
</evidence>
<dbReference type="FunFam" id="1.10.8.60:FF:000001">
    <property type="entry name" value="ATP-dependent zinc metalloprotease FtsH"/>
    <property type="match status" value="1"/>
</dbReference>
<dbReference type="Pfam" id="PF01434">
    <property type="entry name" value="Peptidase_M41"/>
    <property type="match status" value="1"/>
</dbReference>
<dbReference type="Proteomes" id="UP000007652">
    <property type="component" value="Unassembled WGS sequence"/>
</dbReference>
<dbReference type="InterPro" id="IPR003593">
    <property type="entry name" value="AAA+_ATPase"/>
</dbReference>
<dbReference type="FunFam" id="3.40.50.300:FF:000001">
    <property type="entry name" value="ATP-dependent zinc metalloprotease FtsH"/>
    <property type="match status" value="1"/>
</dbReference>
<dbReference type="PANTHER" id="PTHR23076">
    <property type="entry name" value="METALLOPROTEASE M41 FTSH"/>
    <property type="match status" value="1"/>
</dbReference>
<dbReference type="Pfam" id="PF00004">
    <property type="entry name" value="AAA"/>
    <property type="match status" value="1"/>
</dbReference>
<protein>
    <recommendedName>
        <fullName evidence="15">ATP-dependent zinc metalloprotease FtsH</fullName>
        <ecNumber evidence="15">3.4.24.-</ecNumber>
    </recommendedName>
</protein>
<proteinExistence type="inferred from homology"/>
<evidence type="ECO:0000256" key="10">
    <source>
        <dbReference type="ARBA" id="ARBA00022840"/>
    </source>
</evidence>
<dbReference type="HAMAP" id="MF_01458">
    <property type="entry name" value="FtsH"/>
    <property type="match status" value="1"/>
</dbReference>
<evidence type="ECO:0000256" key="9">
    <source>
        <dbReference type="ARBA" id="ARBA00022833"/>
    </source>
</evidence>
<feature type="transmembrane region" description="Helical" evidence="15">
    <location>
        <begin position="100"/>
        <end position="122"/>
    </location>
</feature>
<keyword evidence="18" id="KW-0131">Cell cycle</keyword>
<accession>I7K929</accession>
<dbReference type="EC" id="3.4.24.-" evidence="15"/>
<dbReference type="EMBL" id="CAKP01000105">
    <property type="protein sequence ID" value="CCJ34095.1"/>
    <property type="molecule type" value="Genomic_DNA"/>
</dbReference>
<evidence type="ECO:0000256" key="12">
    <source>
        <dbReference type="ARBA" id="ARBA00023049"/>
    </source>
</evidence>
<dbReference type="GO" id="GO:0006508">
    <property type="term" value="P:proteolysis"/>
    <property type="evidence" value="ECO:0007669"/>
    <property type="project" value="UniProtKB-KW"/>
</dbReference>
<feature type="domain" description="AAA+ ATPase" evidence="17">
    <location>
        <begin position="180"/>
        <end position="319"/>
    </location>
</feature>
<evidence type="ECO:0000313" key="19">
    <source>
        <dbReference type="Proteomes" id="UP000007652"/>
    </source>
</evidence>
<dbReference type="GO" id="GO:0004176">
    <property type="term" value="F:ATP-dependent peptidase activity"/>
    <property type="evidence" value="ECO:0007669"/>
    <property type="project" value="InterPro"/>
</dbReference>
<dbReference type="SUPFAM" id="SSF52540">
    <property type="entry name" value="P-loop containing nucleoside triphosphate hydrolases"/>
    <property type="match status" value="1"/>
</dbReference>
<evidence type="ECO:0000256" key="13">
    <source>
        <dbReference type="ARBA" id="ARBA00023136"/>
    </source>
</evidence>
<dbReference type="InterPro" id="IPR027417">
    <property type="entry name" value="P-loop_NTPase"/>
</dbReference>
<keyword evidence="13 15" id="KW-0472">Membrane</keyword>
<dbReference type="Gene3D" id="1.20.58.760">
    <property type="entry name" value="Peptidase M41"/>
    <property type="match status" value="1"/>
</dbReference>
<dbReference type="InterPro" id="IPR011546">
    <property type="entry name" value="Pept_M41_FtsH_extracell"/>
</dbReference>
<evidence type="ECO:0000256" key="5">
    <source>
        <dbReference type="ARBA" id="ARBA00022692"/>
    </source>
</evidence>
<dbReference type="AlphaFoldDB" id="I7K929"/>
<dbReference type="Pfam" id="PF17862">
    <property type="entry name" value="AAA_lid_3"/>
    <property type="match status" value="1"/>
</dbReference>
<evidence type="ECO:0000259" key="17">
    <source>
        <dbReference type="SMART" id="SM00382"/>
    </source>
</evidence>
<comment type="subunit">
    <text evidence="15">Homohexamer.</text>
</comment>
<comment type="similarity">
    <text evidence="2 15">In the C-terminal section; belongs to the peptidase M41 family.</text>
</comment>
<dbReference type="Gene3D" id="3.40.50.300">
    <property type="entry name" value="P-loop containing nucleotide triphosphate hydrolases"/>
    <property type="match status" value="1"/>
</dbReference>
<dbReference type="SMART" id="SM00382">
    <property type="entry name" value="AAA"/>
    <property type="match status" value="1"/>
</dbReference>
<feature type="binding site" evidence="15">
    <location>
        <begin position="188"/>
        <end position="195"/>
    </location>
    <ligand>
        <name>ATP</name>
        <dbReference type="ChEBI" id="CHEBI:30616"/>
    </ligand>
</feature>
<dbReference type="InterPro" id="IPR003959">
    <property type="entry name" value="ATPase_AAA_core"/>
</dbReference>
<feature type="active site" evidence="15">
    <location>
        <position position="412"/>
    </location>
</feature>
<feature type="binding site" evidence="15">
    <location>
        <position position="415"/>
    </location>
    <ligand>
        <name>Zn(2+)</name>
        <dbReference type="ChEBI" id="CHEBI:29105"/>
        <note>catalytic</note>
    </ligand>
</feature>
<keyword evidence="18" id="KW-0132">Cell division</keyword>
<dbReference type="GO" id="GO:0051301">
    <property type="term" value="P:cell division"/>
    <property type="evidence" value="ECO:0007669"/>
    <property type="project" value="UniProtKB-KW"/>
</dbReference>
<evidence type="ECO:0000256" key="2">
    <source>
        <dbReference type="ARBA" id="ARBA00010044"/>
    </source>
</evidence>
<dbReference type="InterPro" id="IPR041569">
    <property type="entry name" value="AAA_lid_3"/>
</dbReference>
<keyword evidence="12 15" id="KW-0482">Metalloprotease</keyword>
<evidence type="ECO:0000256" key="6">
    <source>
        <dbReference type="ARBA" id="ARBA00022723"/>
    </source>
</evidence>
<sequence>MNKIKKYNLILLPLLIIIILILSIYFYNLKGEKKNIIGYTNFLTMVEQNKIDTVFLSDSEFIKVVTKDNIIYYTENPRSQNFKEMLLLKNVHVKENSSNVANTIGGILFFVIVTVFIITLLSKKIAPSSKSMSSIEYDTKSATKVTFNNIAGNEEAKESILELVDFIKNPEKYAKFGARPPRGIILYGPPGTGKTLLAKALANEADVPFFAVNGSDFVQIYVGVGAARIRDLFKKAREKEKAVIFIDEIDAIGKKRTSRADGGSDERDQTLNALLSEMSGFKDSQGIVVIAATNRLDVLDDALLRPGRFDRHIEVNLPDIRARYEILKLYTKNRPISEDVDLFKLAEMTPYFSGAKLENLVNEAAILAAKESAEFITNYHFDKAFNIIIAGFEKKDRSYISAMDKKITAYHEAGHALISKLVAPEISVKKVTIIPSTKGAGGYTLNVPPDKMFKTKSDLLKQVKIALGGRAAEEIIFGKENITTGAYSDLQHVTNILLNMAQEYGMLEETGLINYGLIEGLNLNENVETIKKKVNEIYSEVVNLLSLNKDKLDILAEYLIKNETIFENEINSILNL</sequence>
<keyword evidence="4 15" id="KW-0645">Protease</keyword>
<dbReference type="Gene3D" id="1.10.8.60">
    <property type="match status" value="1"/>
</dbReference>
<dbReference type="GO" id="GO:0005886">
    <property type="term" value="C:plasma membrane"/>
    <property type="evidence" value="ECO:0007669"/>
    <property type="project" value="UniProtKB-SubCell"/>
</dbReference>
<comment type="caution">
    <text evidence="18">The sequence shown here is derived from an EMBL/GenBank/DDBJ whole genome shotgun (WGS) entry which is preliminary data.</text>
</comment>
<evidence type="ECO:0000256" key="15">
    <source>
        <dbReference type="HAMAP-Rule" id="MF_01458"/>
    </source>
</evidence>
<dbReference type="CDD" id="cd19501">
    <property type="entry name" value="RecA-like_FtsH"/>
    <property type="match status" value="1"/>
</dbReference>
<dbReference type="InterPro" id="IPR003960">
    <property type="entry name" value="ATPase_AAA_CS"/>
</dbReference>
<dbReference type="GO" id="GO:0005524">
    <property type="term" value="F:ATP binding"/>
    <property type="evidence" value="ECO:0007669"/>
    <property type="project" value="UniProtKB-UniRule"/>
</dbReference>
<reference evidence="18 19" key="1">
    <citation type="journal article" date="2011" name="J. Bacteriol.">
        <title>Draft genome sequence of Caloramator australicus strain RC3T, a thermoanaerobe from the Great Artesian Basin of Australia.</title>
        <authorList>
            <person name="Ogg C.D."/>
            <person name="Patel B.K.C."/>
        </authorList>
    </citation>
    <scope>NUCLEOTIDE SEQUENCE [LARGE SCALE GENOMIC DNA]</scope>
    <source>
        <strain evidence="18 19">RC3</strain>
    </source>
</reference>
<dbReference type="GO" id="GO:0004222">
    <property type="term" value="F:metalloendopeptidase activity"/>
    <property type="evidence" value="ECO:0007669"/>
    <property type="project" value="InterPro"/>
</dbReference>
<keyword evidence="8 15" id="KW-0378">Hydrolase</keyword>
<evidence type="ECO:0000256" key="8">
    <source>
        <dbReference type="ARBA" id="ARBA00022801"/>
    </source>
</evidence>
<comment type="similarity">
    <text evidence="14 15">In the central section; belongs to the AAA ATPase family.</text>
</comment>
<dbReference type="GO" id="GO:0016887">
    <property type="term" value="F:ATP hydrolysis activity"/>
    <property type="evidence" value="ECO:0007669"/>
    <property type="project" value="UniProtKB-UniRule"/>
</dbReference>
<feature type="binding site" evidence="15">
    <location>
        <position position="411"/>
    </location>
    <ligand>
        <name>Zn(2+)</name>
        <dbReference type="ChEBI" id="CHEBI:29105"/>
        <note>catalytic</note>
    </ligand>
</feature>
<comment type="subcellular location">
    <subcellularLocation>
        <location evidence="15">Cell membrane</location>
        <topology evidence="15">Multi-pass membrane protein</topology>
        <orientation evidence="15">Cytoplasmic side</orientation>
    </subcellularLocation>
    <subcellularLocation>
        <location evidence="1">Membrane</location>
    </subcellularLocation>
</comment>
<keyword evidence="19" id="KW-1185">Reference proteome</keyword>
<evidence type="ECO:0000313" key="18">
    <source>
        <dbReference type="EMBL" id="CCJ34095.1"/>
    </source>
</evidence>
<dbReference type="Pfam" id="PF06480">
    <property type="entry name" value="FtsH_ext"/>
    <property type="match status" value="1"/>
</dbReference>
<dbReference type="PANTHER" id="PTHR23076:SF97">
    <property type="entry name" value="ATP-DEPENDENT ZINC METALLOPROTEASE YME1L1"/>
    <property type="match status" value="1"/>
</dbReference>
<comment type="similarity">
    <text evidence="16">Belongs to the AAA ATPase family.</text>
</comment>